<feature type="transmembrane region" description="Helical" evidence="1">
    <location>
        <begin position="204"/>
        <end position="227"/>
    </location>
</feature>
<keyword evidence="1" id="KW-0812">Transmembrane</keyword>
<keyword evidence="1" id="KW-1133">Transmembrane helix</keyword>
<feature type="transmembrane region" description="Helical" evidence="1">
    <location>
        <begin position="62"/>
        <end position="89"/>
    </location>
</feature>
<feature type="transmembrane region" description="Helical" evidence="1">
    <location>
        <begin position="552"/>
        <end position="570"/>
    </location>
</feature>
<feature type="transmembrane region" description="Helical" evidence="1">
    <location>
        <begin position="140"/>
        <end position="160"/>
    </location>
</feature>
<feature type="transmembrane region" description="Helical" evidence="1">
    <location>
        <begin position="497"/>
        <end position="517"/>
    </location>
</feature>
<dbReference type="RefSeq" id="WP_185193807.1">
    <property type="nucleotide sequence ID" value="NZ_JACKXD010000005.1"/>
</dbReference>
<evidence type="ECO:0000256" key="1">
    <source>
        <dbReference type="SAM" id="Phobius"/>
    </source>
</evidence>
<name>A0A7J9SKF2_9EURY</name>
<accession>A0A7J9SKF2</accession>
<protein>
    <submittedName>
        <fullName evidence="2">Uncharacterized protein</fullName>
    </submittedName>
</protein>
<reference evidence="2 3" key="1">
    <citation type="submission" date="2020-08" db="EMBL/GenBank/DDBJ databases">
        <authorList>
            <person name="Seo M.-J."/>
        </authorList>
    </citation>
    <scope>NUCLEOTIDE SEQUENCE [LARGE SCALE GENOMIC DNA]</scope>
    <source>
        <strain evidence="2 3">MBLA0160</strain>
    </source>
</reference>
<feature type="transmembrane region" description="Helical" evidence="1">
    <location>
        <begin position="101"/>
        <end position="120"/>
    </location>
</feature>
<evidence type="ECO:0000313" key="3">
    <source>
        <dbReference type="Proteomes" id="UP000546257"/>
    </source>
</evidence>
<dbReference type="EMBL" id="JACKXD010000005">
    <property type="protein sequence ID" value="MBB6647434.1"/>
    <property type="molecule type" value="Genomic_DNA"/>
</dbReference>
<keyword evidence="3" id="KW-1185">Reference proteome</keyword>
<feature type="transmembrane region" description="Helical" evidence="1">
    <location>
        <begin position="352"/>
        <end position="374"/>
    </location>
</feature>
<feature type="transmembrane region" description="Helical" evidence="1">
    <location>
        <begin position="443"/>
        <end position="461"/>
    </location>
</feature>
<dbReference type="Proteomes" id="UP000546257">
    <property type="component" value="Unassembled WGS sequence"/>
</dbReference>
<sequence length="580" mass="61924">MANALTSLARIVVRWLHWIPSVDRLLGVVSGTILAWNTVPGLIATTTPGGAASRLVGVQPGVLASLVSLGLNVLLLGLVVVAFLPRVYVGPLREPIRSHSVVRRTLVTYAFAVGTVYYLWGSSVGTSSLPAGVPAPPQWLLTVALFLGIPLAGVALYRIGSRPVSDPESRFVRPLVGLSTDDDAAEAWRSEFGALAARPRIRRIASVMVVIAGTSVFVMPAALLGVFVGTLSLYYPIIEVVALVGTVGSWALRSDRTPTPDSVVGDGFAAATDVDSSFYRQLRTAVTPRAWGVFLPVLLGVLFAVVPLLLSGAYNTPAGAFRSAGLRDAYRSVAELRTLGSVAYALDVTGDAAVWVALSVTPLLVVCYCLWYWFRVVRRLPTLLYHADDAPVRARLGDAAATPTVSRPRGAFLPLAAVVWVWLSHRFTRGESFVPVPPAEGEFGFLLLWSMGVGALGWTVYDAMRSEPSVPDGPVRELYVPLGVQIVVVTDMGLDTIVEAGSLLALLILFVGLYYLPAKVETLFEFPRSRRLLVCGVVGAAFSLLTSVRYDVSASLLAGAAIFATFALGGEWHEIVEEGN</sequence>
<feature type="transmembrane region" description="Helical" evidence="1">
    <location>
        <begin position="233"/>
        <end position="252"/>
    </location>
</feature>
<feature type="transmembrane region" description="Helical" evidence="1">
    <location>
        <begin position="290"/>
        <end position="310"/>
    </location>
</feature>
<organism evidence="2 3">
    <name type="scientific">Halobellus ruber</name>
    <dbReference type="NCBI Taxonomy" id="2761102"/>
    <lineage>
        <taxon>Archaea</taxon>
        <taxon>Methanobacteriati</taxon>
        <taxon>Methanobacteriota</taxon>
        <taxon>Stenosarchaea group</taxon>
        <taxon>Halobacteria</taxon>
        <taxon>Halobacteriales</taxon>
        <taxon>Haloferacaceae</taxon>
        <taxon>Halobellus</taxon>
    </lineage>
</organism>
<feature type="transmembrane region" description="Helical" evidence="1">
    <location>
        <begin position="529"/>
        <end position="546"/>
    </location>
</feature>
<keyword evidence="1" id="KW-0472">Membrane</keyword>
<gene>
    <name evidence="2" type="ORF">H5V44_14265</name>
</gene>
<evidence type="ECO:0000313" key="2">
    <source>
        <dbReference type="EMBL" id="MBB6647434.1"/>
    </source>
</evidence>
<proteinExistence type="predicted"/>
<dbReference type="AlphaFoldDB" id="A0A7J9SKF2"/>
<comment type="caution">
    <text evidence="2">The sequence shown here is derived from an EMBL/GenBank/DDBJ whole genome shotgun (WGS) entry which is preliminary data.</text>
</comment>